<evidence type="ECO:0000313" key="4">
    <source>
        <dbReference type="Proteomes" id="UP001454036"/>
    </source>
</evidence>
<dbReference type="Gene3D" id="1.10.101.10">
    <property type="entry name" value="PGBD-like superfamily/PGBD"/>
    <property type="match status" value="1"/>
</dbReference>
<dbReference type="SUPFAM" id="SSF47090">
    <property type="entry name" value="PGBD-like"/>
    <property type="match status" value="1"/>
</dbReference>
<organism evidence="3 4">
    <name type="scientific">Lithospermum erythrorhizon</name>
    <name type="common">Purple gromwell</name>
    <name type="synonym">Lithospermum officinale var. erythrorhizon</name>
    <dbReference type="NCBI Taxonomy" id="34254"/>
    <lineage>
        <taxon>Eukaryota</taxon>
        <taxon>Viridiplantae</taxon>
        <taxon>Streptophyta</taxon>
        <taxon>Embryophyta</taxon>
        <taxon>Tracheophyta</taxon>
        <taxon>Spermatophyta</taxon>
        <taxon>Magnoliopsida</taxon>
        <taxon>eudicotyledons</taxon>
        <taxon>Gunneridae</taxon>
        <taxon>Pentapetalae</taxon>
        <taxon>asterids</taxon>
        <taxon>lamiids</taxon>
        <taxon>Boraginales</taxon>
        <taxon>Boraginaceae</taxon>
        <taxon>Boraginoideae</taxon>
        <taxon>Lithospermeae</taxon>
        <taxon>Lithospermum</taxon>
    </lineage>
</organism>
<dbReference type="Pfam" id="PF01471">
    <property type="entry name" value="PG_binding_1"/>
    <property type="match status" value="1"/>
</dbReference>
<reference evidence="3 4" key="1">
    <citation type="submission" date="2024-01" db="EMBL/GenBank/DDBJ databases">
        <title>The complete chloroplast genome sequence of Lithospermum erythrorhizon: insights into the phylogenetic relationship among Boraginaceae species and the maternal lineages of purple gromwells.</title>
        <authorList>
            <person name="Okada T."/>
            <person name="Watanabe K."/>
        </authorList>
    </citation>
    <scope>NUCLEOTIDE SEQUENCE [LARGE SCALE GENOMIC DNA]</scope>
</reference>
<sequence length="406" mass="45623">MSSLPLAFTLTPHKLNLLSTSILSNSKQFFYTPSPKSFTCYTLSSSSDSSYDKEETHWLREEQRWLREEQRWLREEKRWKAERDTLLHEIHKLQLTIQELEYQSSVQKDSVPGSLSNIAKLLQVLKDGDLGININQITDSGSSAIPLVDTEIKEKEVIVKEVRSVSDTSEEERKKITPRKQSRSKGSKRKTLRKGSEGDNVREMQEALQKLGFYSGEDDMEYSAFDSGTESAVKTWQSSIGMSEDGIMTSELLERLYMDETGASSFRGDENSESDVIASPYQTANGVPISSATEIQQTIVKGVDLGGDLSEHRVFLLGENRWEDPSRLSGRKKEPSSMSDRNSSATMCLTCRGEGRLLCMECDGTGEPNIEEQFMEWVDEGTKCPYCEGDGYNVCDICQGKKVVGA</sequence>
<dbReference type="GO" id="GO:0009507">
    <property type="term" value="C:chloroplast"/>
    <property type="evidence" value="ECO:0007669"/>
    <property type="project" value="TreeGrafter"/>
</dbReference>
<dbReference type="InterPro" id="IPR036365">
    <property type="entry name" value="PGBD-like_sf"/>
</dbReference>
<dbReference type="GO" id="GO:0009658">
    <property type="term" value="P:chloroplast organization"/>
    <property type="evidence" value="ECO:0007669"/>
    <property type="project" value="TreeGrafter"/>
</dbReference>
<dbReference type="EMBL" id="BAABME010001831">
    <property type="protein sequence ID" value="GAA0151658.1"/>
    <property type="molecule type" value="Genomic_DNA"/>
</dbReference>
<name>A0AAV3PK59_LITER</name>
<proteinExistence type="predicted"/>
<dbReference type="InterPro" id="IPR036410">
    <property type="entry name" value="HSP_DnaJ_Cys-rich_dom_sf"/>
</dbReference>
<comment type="caution">
    <text evidence="3">The sequence shown here is derived from an EMBL/GenBank/DDBJ whole genome shotgun (WGS) entry which is preliminary data.</text>
</comment>
<dbReference type="PANTHER" id="PTHR15852:SF16">
    <property type="entry name" value="PROTEIN DISULFIDE ISOMERASE PTAC5, CHLOROPLASTIC"/>
    <property type="match status" value="1"/>
</dbReference>
<feature type="region of interest" description="Disordered" evidence="1">
    <location>
        <begin position="163"/>
        <end position="201"/>
    </location>
</feature>
<protein>
    <recommendedName>
        <fullName evidence="2">Peptidoglycan binding-like domain-containing protein</fullName>
    </recommendedName>
</protein>
<evidence type="ECO:0000256" key="1">
    <source>
        <dbReference type="SAM" id="MobiDB-lite"/>
    </source>
</evidence>
<accession>A0AAV3PK59</accession>
<gene>
    <name evidence="3" type="ORF">LIER_10334</name>
</gene>
<keyword evidence="4" id="KW-1185">Reference proteome</keyword>
<dbReference type="Proteomes" id="UP001454036">
    <property type="component" value="Unassembled WGS sequence"/>
</dbReference>
<dbReference type="InterPro" id="IPR002477">
    <property type="entry name" value="Peptidoglycan-bd-like"/>
</dbReference>
<dbReference type="InterPro" id="IPR036366">
    <property type="entry name" value="PGBDSf"/>
</dbReference>
<dbReference type="SUPFAM" id="SSF57938">
    <property type="entry name" value="DnaJ/Hsp40 cysteine-rich domain"/>
    <property type="match status" value="1"/>
</dbReference>
<dbReference type="GO" id="GO:0003756">
    <property type="term" value="F:protein disulfide isomerase activity"/>
    <property type="evidence" value="ECO:0007669"/>
    <property type="project" value="TreeGrafter"/>
</dbReference>
<feature type="compositionally biased region" description="Basic residues" evidence="1">
    <location>
        <begin position="176"/>
        <end position="193"/>
    </location>
</feature>
<evidence type="ECO:0000313" key="3">
    <source>
        <dbReference type="EMBL" id="GAA0151658.1"/>
    </source>
</evidence>
<feature type="domain" description="Peptidoglycan binding-like" evidence="2">
    <location>
        <begin position="198"/>
        <end position="256"/>
    </location>
</feature>
<dbReference type="AlphaFoldDB" id="A0AAV3PK59"/>
<dbReference type="PANTHER" id="PTHR15852">
    <property type="entry name" value="PLASTID TRANSCRIPTIONALLY ACTIVE PROTEIN"/>
    <property type="match status" value="1"/>
</dbReference>
<evidence type="ECO:0000259" key="2">
    <source>
        <dbReference type="Pfam" id="PF01471"/>
    </source>
</evidence>